<organism evidence="1 2">
    <name type="scientific">Bacteroides faecalis</name>
    <dbReference type="NCBI Taxonomy" id="2447885"/>
    <lineage>
        <taxon>Bacteria</taxon>
        <taxon>Pseudomonadati</taxon>
        <taxon>Bacteroidota</taxon>
        <taxon>Bacteroidia</taxon>
        <taxon>Bacteroidales</taxon>
        <taxon>Bacteroidaceae</taxon>
        <taxon>Bacteroides</taxon>
    </lineage>
</organism>
<accession>A0A401LRD0</accession>
<dbReference type="RefSeq" id="WP_125040253.1">
    <property type="nucleotide sequence ID" value="NZ_BHWB01000002.1"/>
</dbReference>
<dbReference type="Proteomes" id="UP000288079">
    <property type="component" value="Unassembled WGS sequence"/>
</dbReference>
<gene>
    <name evidence="1" type="ORF">KGMB02408_09420</name>
</gene>
<dbReference type="AlphaFoldDB" id="A0A401LRD0"/>
<comment type="caution">
    <text evidence="1">The sequence shown here is derived from an EMBL/GenBank/DDBJ whole genome shotgun (WGS) entry which is preliminary data.</text>
</comment>
<dbReference type="GO" id="GO:0016491">
    <property type="term" value="F:oxidoreductase activity"/>
    <property type="evidence" value="ECO:0007669"/>
    <property type="project" value="InterPro"/>
</dbReference>
<dbReference type="InterPro" id="IPR000415">
    <property type="entry name" value="Nitroreductase-like"/>
</dbReference>
<dbReference type="EMBL" id="BHWB01000002">
    <property type="protein sequence ID" value="GCB33997.1"/>
    <property type="molecule type" value="Genomic_DNA"/>
</dbReference>
<reference evidence="1 2" key="1">
    <citation type="submission" date="2018-10" db="EMBL/GenBank/DDBJ databases">
        <title>Draft Genome Sequence of Bacteroides sp. KCTC 15687.</title>
        <authorList>
            <person name="Yu S.Y."/>
            <person name="Kim J.S."/>
            <person name="Oh B.S."/>
            <person name="Park S.H."/>
            <person name="Kang S.W."/>
            <person name="Park J.E."/>
            <person name="Choi S.H."/>
            <person name="Han K.I."/>
            <person name="Lee K.C."/>
            <person name="Eom M.K."/>
            <person name="Suh M.K."/>
            <person name="Lee D.H."/>
            <person name="Yoon H."/>
            <person name="Kim B."/>
            <person name="Yang S.J."/>
            <person name="Lee J.S."/>
            <person name="Lee J.H."/>
        </authorList>
    </citation>
    <scope>NUCLEOTIDE SEQUENCE [LARGE SCALE GENOMIC DNA]</scope>
    <source>
        <strain evidence="1 2">KCTC 15687</strain>
    </source>
</reference>
<dbReference type="PANTHER" id="PTHR23026">
    <property type="entry name" value="NADPH NITROREDUCTASE"/>
    <property type="match status" value="1"/>
</dbReference>
<name>A0A401LRD0_9BACE</name>
<sequence length="327" mass="37185">MDTQFMIEQAIKAPSGHNTQPWLFHINENSIEIHPDFSKTLKVVDASHRELFISLGCAAENLCIAAQSKGYTYGIEISNDGIITIQLMSQVNEGVTSTNKNLNSLLEQINKRQNNRSVYNGQTIRNTILKETISINQEQNIQLHYWKNGTSEFDQLLRLILKGNEIQMSDPLFKTELKSWMRFNKRHEKKTNDGLSYAVFGAPNLPKWISRSIISTCLTPGIQNKSDRKKINSSSHLILFTIKEDTPKTWIAAGRILERFLLNTTQHDIATAFMNQPCEIASLSEQIQKEVLKENGEEIPILLLRVGYAQPMPYSPRKKVSEVIIGN</sequence>
<dbReference type="InterPro" id="IPR050627">
    <property type="entry name" value="Nitroreductase/BluB"/>
</dbReference>
<evidence type="ECO:0000313" key="1">
    <source>
        <dbReference type="EMBL" id="GCB33997.1"/>
    </source>
</evidence>
<dbReference type="OrthoDB" id="5149792at2"/>
<dbReference type="Gene3D" id="3.40.109.10">
    <property type="entry name" value="NADH Oxidase"/>
    <property type="match status" value="1"/>
</dbReference>
<dbReference type="SUPFAM" id="SSF55469">
    <property type="entry name" value="FMN-dependent nitroreductase-like"/>
    <property type="match status" value="2"/>
</dbReference>
<keyword evidence="2" id="KW-1185">Reference proteome</keyword>
<protein>
    <submittedName>
        <fullName evidence="1">Tat pathway signal protein</fullName>
    </submittedName>
</protein>
<proteinExistence type="predicted"/>
<dbReference type="NCBIfam" id="NF047509">
    <property type="entry name" value="Rv3131_FMN_oxido"/>
    <property type="match status" value="1"/>
</dbReference>
<evidence type="ECO:0000313" key="2">
    <source>
        <dbReference type="Proteomes" id="UP000288079"/>
    </source>
</evidence>
<dbReference type="PANTHER" id="PTHR23026:SF123">
    <property type="entry name" value="NAD(P)H NITROREDUCTASE RV3131-RELATED"/>
    <property type="match status" value="1"/>
</dbReference>